<feature type="transmembrane region" description="Helical" evidence="5">
    <location>
        <begin position="94"/>
        <end position="118"/>
    </location>
</feature>
<feature type="compositionally biased region" description="Polar residues" evidence="6">
    <location>
        <begin position="7"/>
        <end position="20"/>
    </location>
</feature>
<proteinExistence type="inferred from homology"/>
<feature type="region of interest" description="Disordered" evidence="6">
    <location>
        <begin position="1"/>
        <end position="36"/>
    </location>
</feature>
<keyword evidence="5" id="KW-0811">Translocation</keyword>
<evidence type="ECO:0000313" key="8">
    <source>
        <dbReference type="Proteomes" id="UP000780768"/>
    </source>
</evidence>
<evidence type="ECO:0000256" key="1">
    <source>
        <dbReference type="ARBA" id="ARBA00004141"/>
    </source>
</evidence>
<dbReference type="Proteomes" id="UP000780768">
    <property type="component" value="Unassembled WGS sequence"/>
</dbReference>
<keyword evidence="5" id="KW-1003">Cell membrane</keyword>
<dbReference type="RefSeq" id="WP_289547678.1">
    <property type="nucleotide sequence ID" value="NZ_CAKMHU010000001.1"/>
</dbReference>
<keyword evidence="5" id="KW-0813">Transport</keyword>
<keyword evidence="2 5" id="KW-0812">Transmembrane</keyword>
<feature type="transmembrane region" description="Helical" evidence="5">
    <location>
        <begin position="217"/>
        <end position="233"/>
    </location>
</feature>
<evidence type="ECO:0000313" key="7">
    <source>
        <dbReference type="EMBL" id="HJF85506.1"/>
    </source>
</evidence>
<reference evidence="7" key="1">
    <citation type="journal article" date="2021" name="PeerJ">
        <title>Extensive microbial diversity within the chicken gut microbiome revealed by metagenomics and culture.</title>
        <authorList>
            <person name="Gilroy R."/>
            <person name="Ravi A."/>
            <person name="Getino M."/>
            <person name="Pursley I."/>
            <person name="Horton D.L."/>
            <person name="Alikhan N.F."/>
            <person name="Baker D."/>
            <person name="Gharbi K."/>
            <person name="Hall N."/>
            <person name="Watson M."/>
            <person name="Adriaenssens E.M."/>
            <person name="Foster-Nyarko E."/>
            <person name="Jarju S."/>
            <person name="Secka A."/>
            <person name="Antonio M."/>
            <person name="Oren A."/>
            <person name="Chaudhuri R.R."/>
            <person name="La Ragione R."/>
            <person name="Hildebrand F."/>
            <person name="Pallen M.J."/>
        </authorList>
    </citation>
    <scope>NUCLEOTIDE SEQUENCE</scope>
    <source>
        <strain evidence="7">7318</strain>
    </source>
</reference>
<feature type="transmembrane region" description="Helical" evidence="5">
    <location>
        <begin position="130"/>
        <end position="160"/>
    </location>
</feature>
<feature type="transmembrane region" description="Helical" evidence="5">
    <location>
        <begin position="239"/>
        <end position="260"/>
    </location>
</feature>
<feature type="transmembrane region" description="Helical" evidence="5">
    <location>
        <begin position="53"/>
        <end position="71"/>
    </location>
</feature>
<evidence type="ECO:0000256" key="2">
    <source>
        <dbReference type="ARBA" id="ARBA00022692"/>
    </source>
</evidence>
<keyword evidence="3 5" id="KW-1133">Transmembrane helix</keyword>
<evidence type="ECO:0000256" key="5">
    <source>
        <dbReference type="HAMAP-Rule" id="MF_00902"/>
    </source>
</evidence>
<comment type="caution">
    <text evidence="7">The sequence shown here is derived from an EMBL/GenBank/DDBJ whole genome shotgun (WGS) entry which is preliminary data.</text>
</comment>
<dbReference type="EMBL" id="DYVR01000210">
    <property type="protein sequence ID" value="HJF85506.1"/>
    <property type="molecule type" value="Genomic_DNA"/>
</dbReference>
<dbReference type="GO" id="GO:0043953">
    <property type="term" value="P:protein transport by the Tat complex"/>
    <property type="evidence" value="ECO:0007669"/>
    <property type="project" value="UniProtKB-UniRule"/>
</dbReference>
<comment type="subcellular location">
    <subcellularLocation>
        <location evidence="5">Cell membrane</location>
        <topology evidence="5">Multi-pass membrane protein</topology>
    </subcellularLocation>
    <subcellularLocation>
        <location evidence="1">Membrane</location>
        <topology evidence="1">Multi-pass membrane protein</topology>
    </subcellularLocation>
</comment>
<dbReference type="InterPro" id="IPR002033">
    <property type="entry name" value="TatC"/>
</dbReference>
<dbReference type="PANTHER" id="PTHR30371">
    <property type="entry name" value="SEC-INDEPENDENT PROTEIN TRANSLOCASE PROTEIN TATC"/>
    <property type="match status" value="1"/>
</dbReference>
<evidence type="ECO:0000256" key="6">
    <source>
        <dbReference type="SAM" id="MobiDB-lite"/>
    </source>
</evidence>
<keyword evidence="4 5" id="KW-0472">Membrane</keyword>
<dbReference type="AlphaFoldDB" id="A0A921HPD6"/>
<name>A0A921HPD6_9FIRM</name>
<evidence type="ECO:0000256" key="3">
    <source>
        <dbReference type="ARBA" id="ARBA00022989"/>
    </source>
</evidence>
<sequence length="266" mass="29607">MSEDMNEQTSANLSAANTPSAVLPAQTEETAAESKNDGSMSIIAHLTELRKRLIRSLIAIGIGSCIAYYFIEDIMHLLTGPAGKLYYMQPAEAFFTYIKVAIFVGFLIALPIVLYQIWRFVLPALIGMERYLISVIVPVSLILFIAGIAFSFFLVLPAAVKFLVGFSTQELQPMFSIKQYFDFVIAFLLPFGFIFELPLAIVLLAKVGIVSSKFLAKQQRLVIFLTFVIGAVISPTPDIFSQCMIAIPMILLYEISYVIVRFAMKK</sequence>
<protein>
    <recommendedName>
        <fullName evidence="5">Sec-independent protein translocase protein TatC</fullName>
    </recommendedName>
</protein>
<dbReference type="GO" id="GO:0009977">
    <property type="term" value="F:proton motive force dependent protein transmembrane transporter activity"/>
    <property type="evidence" value="ECO:0007669"/>
    <property type="project" value="TreeGrafter"/>
</dbReference>
<keyword evidence="5" id="KW-0653">Protein transport</keyword>
<feature type="transmembrane region" description="Helical" evidence="5">
    <location>
        <begin position="180"/>
        <end position="205"/>
    </location>
</feature>
<organism evidence="7 8">
    <name type="scientific">Megamonas hypermegale</name>
    <dbReference type="NCBI Taxonomy" id="158847"/>
    <lineage>
        <taxon>Bacteria</taxon>
        <taxon>Bacillati</taxon>
        <taxon>Bacillota</taxon>
        <taxon>Negativicutes</taxon>
        <taxon>Selenomonadales</taxon>
        <taxon>Selenomonadaceae</taxon>
        <taxon>Megamonas</taxon>
    </lineage>
</organism>
<dbReference type="HAMAP" id="MF_00902">
    <property type="entry name" value="TatC"/>
    <property type="match status" value="1"/>
</dbReference>
<comment type="function">
    <text evidence="5">Part of the twin-arginine translocation (Tat) system that transports large folded proteins containing a characteristic twin-arginine motif in their signal peptide across membranes.</text>
</comment>
<evidence type="ECO:0000256" key="4">
    <source>
        <dbReference type="ARBA" id="ARBA00023136"/>
    </source>
</evidence>
<dbReference type="PRINTS" id="PR01840">
    <property type="entry name" value="TATCFAMILY"/>
</dbReference>
<comment type="similarity">
    <text evidence="5">Belongs to the TatC family.</text>
</comment>
<gene>
    <name evidence="5 7" type="primary">tatC</name>
    <name evidence="7" type="ORF">K8V65_07595</name>
</gene>
<comment type="subunit">
    <text evidence="5">Forms a complex with TatA.</text>
</comment>
<reference evidence="7" key="2">
    <citation type="submission" date="2021-09" db="EMBL/GenBank/DDBJ databases">
        <authorList>
            <person name="Gilroy R."/>
        </authorList>
    </citation>
    <scope>NUCLEOTIDE SEQUENCE</scope>
    <source>
        <strain evidence="7">7318</strain>
    </source>
</reference>
<dbReference type="GO" id="GO:0033281">
    <property type="term" value="C:TAT protein transport complex"/>
    <property type="evidence" value="ECO:0007669"/>
    <property type="project" value="UniProtKB-UniRule"/>
</dbReference>
<dbReference type="GO" id="GO:0065002">
    <property type="term" value="P:intracellular protein transmembrane transport"/>
    <property type="evidence" value="ECO:0007669"/>
    <property type="project" value="TreeGrafter"/>
</dbReference>
<accession>A0A921HPD6</accession>
<dbReference type="NCBIfam" id="TIGR00945">
    <property type="entry name" value="tatC"/>
    <property type="match status" value="1"/>
</dbReference>
<dbReference type="PANTHER" id="PTHR30371:SF0">
    <property type="entry name" value="SEC-INDEPENDENT PROTEIN TRANSLOCASE PROTEIN TATC, CHLOROPLASTIC-RELATED"/>
    <property type="match status" value="1"/>
</dbReference>
<dbReference type="Pfam" id="PF00902">
    <property type="entry name" value="TatC"/>
    <property type="match status" value="1"/>
</dbReference>